<evidence type="ECO:0000256" key="1">
    <source>
        <dbReference type="SAM" id="MobiDB-lite"/>
    </source>
</evidence>
<organism evidence="2 3">
    <name type="scientific">Glutamicibacter soli</name>
    <dbReference type="NCBI Taxonomy" id="453836"/>
    <lineage>
        <taxon>Bacteria</taxon>
        <taxon>Bacillati</taxon>
        <taxon>Actinomycetota</taxon>
        <taxon>Actinomycetes</taxon>
        <taxon>Micrococcales</taxon>
        <taxon>Micrococcaceae</taxon>
        <taxon>Glutamicibacter</taxon>
    </lineage>
</organism>
<reference evidence="2 3" key="1">
    <citation type="submission" date="2020-01" db="EMBL/GenBank/DDBJ databases">
        <title>Glutamicibacter soli M275.</title>
        <authorList>
            <person name="Meng X."/>
        </authorList>
    </citation>
    <scope>NUCLEOTIDE SEQUENCE [LARGE SCALE GENOMIC DNA]</scope>
    <source>
        <strain evidence="2 3">M275</strain>
    </source>
</reference>
<dbReference type="Proteomes" id="UP000477543">
    <property type="component" value="Unassembled WGS sequence"/>
</dbReference>
<feature type="region of interest" description="Disordered" evidence="1">
    <location>
        <begin position="105"/>
        <end position="124"/>
    </location>
</feature>
<evidence type="ECO:0000313" key="2">
    <source>
        <dbReference type="EMBL" id="NAZ15515.1"/>
    </source>
</evidence>
<protein>
    <submittedName>
        <fullName evidence="2">Uncharacterized protein</fullName>
    </submittedName>
</protein>
<evidence type="ECO:0000313" key="3">
    <source>
        <dbReference type="Proteomes" id="UP000477543"/>
    </source>
</evidence>
<dbReference type="EMBL" id="WYDN01000003">
    <property type="protein sequence ID" value="NAZ15515.1"/>
    <property type="molecule type" value="Genomic_DNA"/>
</dbReference>
<proteinExistence type="predicted"/>
<comment type="caution">
    <text evidence="2">The sequence shown here is derived from an EMBL/GenBank/DDBJ whole genome shotgun (WGS) entry which is preliminary data.</text>
</comment>
<gene>
    <name evidence="2" type="ORF">GT020_05445</name>
</gene>
<accession>A0A6L9G3Z4</accession>
<sequence length="161" mass="17908">MPIVLAEPHELVDDVMGLVSVHGRSILIAIYDITADDLSFWFVSVPNPSLENVPVEAKGQVMSQFISKGTPEGARTFRVRYWAHSAITFEIPCYVRSDRDYETSYNTRPGALGKPDAERSLDDPDLMNRATPLDVNLVLFITERSPFALKHPAVIVGCFSV</sequence>
<dbReference type="AlphaFoldDB" id="A0A6L9G3Z4"/>
<dbReference type="RefSeq" id="WP_161447924.1">
    <property type="nucleotide sequence ID" value="NZ_WYDN01000003.1"/>
</dbReference>
<name>A0A6L9G3Z4_9MICC</name>